<protein>
    <submittedName>
        <fullName evidence="1">Uncharacterized protein</fullName>
    </submittedName>
</protein>
<organism evidence="1 2">
    <name type="scientific">Hyalomma asiaticum</name>
    <name type="common">Tick</name>
    <dbReference type="NCBI Taxonomy" id="266040"/>
    <lineage>
        <taxon>Eukaryota</taxon>
        <taxon>Metazoa</taxon>
        <taxon>Ecdysozoa</taxon>
        <taxon>Arthropoda</taxon>
        <taxon>Chelicerata</taxon>
        <taxon>Arachnida</taxon>
        <taxon>Acari</taxon>
        <taxon>Parasitiformes</taxon>
        <taxon>Ixodida</taxon>
        <taxon>Ixodoidea</taxon>
        <taxon>Ixodidae</taxon>
        <taxon>Hyalomminae</taxon>
        <taxon>Hyalomma</taxon>
    </lineage>
</organism>
<comment type="caution">
    <text evidence="1">The sequence shown here is derived from an EMBL/GenBank/DDBJ whole genome shotgun (WGS) entry which is preliminary data.</text>
</comment>
<evidence type="ECO:0000313" key="2">
    <source>
        <dbReference type="Proteomes" id="UP000821845"/>
    </source>
</evidence>
<name>A0ACB7RNK4_HYAAI</name>
<evidence type="ECO:0000313" key="1">
    <source>
        <dbReference type="EMBL" id="KAH6924053.1"/>
    </source>
</evidence>
<proteinExistence type="predicted"/>
<reference evidence="1" key="1">
    <citation type="submission" date="2020-05" db="EMBL/GenBank/DDBJ databases">
        <title>Large-scale comparative analyses of tick genomes elucidate their genetic diversity and vector capacities.</title>
        <authorList>
            <person name="Jia N."/>
            <person name="Wang J."/>
            <person name="Shi W."/>
            <person name="Du L."/>
            <person name="Sun Y."/>
            <person name="Zhan W."/>
            <person name="Jiang J."/>
            <person name="Wang Q."/>
            <person name="Zhang B."/>
            <person name="Ji P."/>
            <person name="Sakyi L.B."/>
            <person name="Cui X."/>
            <person name="Yuan T."/>
            <person name="Jiang B."/>
            <person name="Yang W."/>
            <person name="Lam T.T.-Y."/>
            <person name="Chang Q."/>
            <person name="Ding S."/>
            <person name="Wang X."/>
            <person name="Zhu J."/>
            <person name="Ruan X."/>
            <person name="Zhao L."/>
            <person name="Wei J."/>
            <person name="Que T."/>
            <person name="Du C."/>
            <person name="Cheng J."/>
            <person name="Dai P."/>
            <person name="Han X."/>
            <person name="Huang E."/>
            <person name="Gao Y."/>
            <person name="Liu J."/>
            <person name="Shao H."/>
            <person name="Ye R."/>
            <person name="Li L."/>
            <person name="Wei W."/>
            <person name="Wang X."/>
            <person name="Wang C."/>
            <person name="Yang T."/>
            <person name="Huo Q."/>
            <person name="Li W."/>
            <person name="Guo W."/>
            <person name="Chen H."/>
            <person name="Zhou L."/>
            <person name="Ni X."/>
            <person name="Tian J."/>
            <person name="Zhou Y."/>
            <person name="Sheng Y."/>
            <person name="Liu T."/>
            <person name="Pan Y."/>
            <person name="Xia L."/>
            <person name="Li J."/>
            <person name="Zhao F."/>
            <person name="Cao W."/>
        </authorList>
    </citation>
    <scope>NUCLEOTIDE SEQUENCE</scope>
    <source>
        <strain evidence="1">Hyas-2018</strain>
    </source>
</reference>
<sequence length="391" mass="44505">MTGEVTRCESNETLIAMNSKLGWIFQGNTNCMTPDIAASRITVCVLNTSVQESDKVLRSFWELDSAEISDAVDNDSRLSPVLMKFEEIITLRDGTYEVMLPWKEEVELSDKKQVVITKLICRLSSKQGLLETYDKTIGAYLRAGHAEIVERPPLDPTKVYYVLRREVIREHPLTTKVRIVFDASSDAKGCFSLNECLKKDDETLQICCEAKEIIQEAGMTLRKWTTNSDSLINALEYEEQSAGKELVVLNETSVKVLGITCNPPTETFTFSVRGLLEFMKEKDGTKRFVLQAASRIFDQMGFVALFTVAIKIFQKFWIRGRDEQLPQDLQDEWHEWVRQLPVLQNIPYNVILAAEPSGPECYRLTYFATRALRHTAQRATSYRAAQRGPSC</sequence>
<gene>
    <name evidence="1" type="ORF">HPB50_010846</name>
</gene>
<keyword evidence="2" id="KW-1185">Reference proteome</keyword>
<dbReference type="EMBL" id="CM023488">
    <property type="protein sequence ID" value="KAH6924053.1"/>
    <property type="molecule type" value="Genomic_DNA"/>
</dbReference>
<accession>A0ACB7RNK4</accession>
<dbReference type="Proteomes" id="UP000821845">
    <property type="component" value="Chromosome 8"/>
</dbReference>